<feature type="region of interest" description="Disordered" evidence="1">
    <location>
        <begin position="1"/>
        <end position="30"/>
    </location>
</feature>
<accession>A0AAV5EJM9</accession>
<keyword evidence="3" id="KW-1185">Reference proteome</keyword>
<reference evidence="2" key="1">
    <citation type="journal article" date="2018" name="DNA Res.">
        <title>Multiple hybrid de novo genome assembly of finger millet, an orphan allotetraploid crop.</title>
        <authorList>
            <person name="Hatakeyama M."/>
            <person name="Aluri S."/>
            <person name="Balachadran M.T."/>
            <person name="Sivarajan S.R."/>
            <person name="Patrignani A."/>
            <person name="Gruter S."/>
            <person name="Poveda L."/>
            <person name="Shimizu-Inatsugi R."/>
            <person name="Baeten J."/>
            <person name="Francoijs K.J."/>
            <person name="Nataraja K.N."/>
            <person name="Reddy Y.A.N."/>
            <person name="Phadnis S."/>
            <person name="Ravikumar R.L."/>
            <person name="Schlapbach R."/>
            <person name="Sreeman S.M."/>
            <person name="Shimizu K.K."/>
        </authorList>
    </citation>
    <scope>NUCLEOTIDE SEQUENCE</scope>
</reference>
<sequence>MATSVTSAVGNNGVSGGPSEGDGSTTKGRSYYERLGYPDAASLFEAKRQETLGKYMTLVSPILQPVLAKDSDAKLEKLSWGWSHFMGLREFIFPEVFLSIISMNAVRCAKVVLSGDDRRRADPTAGTASAIANLQVDI</sequence>
<protein>
    <submittedName>
        <fullName evidence="2">Uncharacterized protein</fullName>
    </submittedName>
</protein>
<proteinExistence type="predicted"/>
<dbReference type="EMBL" id="BQKI01000075">
    <property type="protein sequence ID" value="GJN22553.1"/>
    <property type="molecule type" value="Genomic_DNA"/>
</dbReference>
<gene>
    <name evidence="2" type="primary">gb10131</name>
    <name evidence="2" type="ORF">PR202_gb10131</name>
</gene>
<evidence type="ECO:0000256" key="1">
    <source>
        <dbReference type="SAM" id="MobiDB-lite"/>
    </source>
</evidence>
<reference evidence="2" key="2">
    <citation type="submission" date="2021-12" db="EMBL/GenBank/DDBJ databases">
        <title>Resequencing data analysis of finger millet.</title>
        <authorList>
            <person name="Hatakeyama M."/>
            <person name="Aluri S."/>
            <person name="Balachadran M.T."/>
            <person name="Sivarajan S.R."/>
            <person name="Poveda L."/>
            <person name="Shimizu-Inatsugi R."/>
            <person name="Schlapbach R."/>
            <person name="Sreeman S.M."/>
            <person name="Shimizu K.K."/>
        </authorList>
    </citation>
    <scope>NUCLEOTIDE SEQUENCE</scope>
</reference>
<feature type="compositionally biased region" description="Polar residues" evidence="1">
    <location>
        <begin position="1"/>
        <end position="12"/>
    </location>
</feature>
<evidence type="ECO:0000313" key="3">
    <source>
        <dbReference type="Proteomes" id="UP001054889"/>
    </source>
</evidence>
<dbReference type="AlphaFoldDB" id="A0AAV5EJM9"/>
<comment type="caution">
    <text evidence="2">The sequence shown here is derived from an EMBL/GenBank/DDBJ whole genome shotgun (WGS) entry which is preliminary data.</text>
</comment>
<evidence type="ECO:0000313" key="2">
    <source>
        <dbReference type="EMBL" id="GJN22553.1"/>
    </source>
</evidence>
<dbReference type="Proteomes" id="UP001054889">
    <property type="component" value="Unassembled WGS sequence"/>
</dbReference>
<name>A0AAV5EJM9_ELECO</name>
<organism evidence="2 3">
    <name type="scientific">Eleusine coracana subsp. coracana</name>
    <dbReference type="NCBI Taxonomy" id="191504"/>
    <lineage>
        <taxon>Eukaryota</taxon>
        <taxon>Viridiplantae</taxon>
        <taxon>Streptophyta</taxon>
        <taxon>Embryophyta</taxon>
        <taxon>Tracheophyta</taxon>
        <taxon>Spermatophyta</taxon>
        <taxon>Magnoliopsida</taxon>
        <taxon>Liliopsida</taxon>
        <taxon>Poales</taxon>
        <taxon>Poaceae</taxon>
        <taxon>PACMAD clade</taxon>
        <taxon>Chloridoideae</taxon>
        <taxon>Cynodonteae</taxon>
        <taxon>Eleusininae</taxon>
        <taxon>Eleusine</taxon>
    </lineage>
</organism>